<dbReference type="InParanoid" id="A0A1X7SL93"/>
<accession>A0A1X7SL93</accession>
<keyword evidence="1" id="KW-0812">Transmembrane</keyword>
<dbReference type="EnsemblMetazoa" id="Aqu2.1.02845_001">
    <property type="protein sequence ID" value="Aqu2.1.02845_001"/>
    <property type="gene ID" value="Aqu2.1.02845"/>
</dbReference>
<protein>
    <submittedName>
        <fullName evidence="2">Uncharacterized protein</fullName>
    </submittedName>
</protein>
<evidence type="ECO:0000313" key="2">
    <source>
        <dbReference type="EnsemblMetazoa" id="Aqu2.1.02845_001"/>
    </source>
</evidence>
<proteinExistence type="predicted"/>
<sequence length="223" mass="25384">MYGIQNKIKAAISTDNLEVQIQQGLGDETEQDDTFITRATKTLDYFQFWFFIHWVFYIVTSFLMIALSIEAILLHIRATQAHNQPGVHFSDGQMCLLVLLSISNVLMFIYPCIRAAGITRARKKYILDIVKNYSTTKKEGNDKHATEEEDNGNSVHEINNKDIHVIKSYVKHLQNVKHLQIQKFGFRLNIGCMRIPFDLNVAYTSILIGAFGIVLSILTSVAT</sequence>
<keyword evidence="1" id="KW-0472">Membrane</keyword>
<feature type="transmembrane region" description="Helical" evidence="1">
    <location>
        <begin position="48"/>
        <end position="76"/>
    </location>
</feature>
<organism evidence="2">
    <name type="scientific">Amphimedon queenslandica</name>
    <name type="common">Sponge</name>
    <dbReference type="NCBI Taxonomy" id="400682"/>
    <lineage>
        <taxon>Eukaryota</taxon>
        <taxon>Metazoa</taxon>
        <taxon>Porifera</taxon>
        <taxon>Demospongiae</taxon>
        <taxon>Heteroscleromorpha</taxon>
        <taxon>Haplosclerida</taxon>
        <taxon>Niphatidae</taxon>
        <taxon>Amphimedon</taxon>
    </lineage>
</organism>
<feature type="transmembrane region" description="Helical" evidence="1">
    <location>
        <begin position="201"/>
        <end position="222"/>
    </location>
</feature>
<reference evidence="2" key="1">
    <citation type="submission" date="2017-05" db="UniProtKB">
        <authorList>
            <consortium name="EnsemblMetazoa"/>
        </authorList>
    </citation>
    <scope>IDENTIFICATION</scope>
</reference>
<dbReference type="AlphaFoldDB" id="A0A1X7SL93"/>
<evidence type="ECO:0000256" key="1">
    <source>
        <dbReference type="SAM" id="Phobius"/>
    </source>
</evidence>
<name>A0A1X7SL93_AMPQE</name>
<feature type="transmembrane region" description="Helical" evidence="1">
    <location>
        <begin position="96"/>
        <end position="113"/>
    </location>
</feature>
<keyword evidence="1" id="KW-1133">Transmembrane helix</keyword>